<comment type="pathway">
    <text evidence="7">Carotenoid biosynthesis; staphyloxanthin biosynthesis; staphyloxanthin from farnesyl diphosphate: step 4/5.</text>
</comment>
<gene>
    <name evidence="11" type="ORF">MHL29_12860</name>
</gene>
<comment type="similarity">
    <text evidence="8">Belongs to the glycosyltransferase 2 family. CrtQ subfamily.</text>
</comment>
<dbReference type="SUPFAM" id="SSF53448">
    <property type="entry name" value="Nucleotide-diphospho-sugar transferases"/>
    <property type="match status" value="1"/>
</dbReference>
<dbReference type="GO" id="GO:0016757">
    <property type="term" value="F:glycosyltransferase activity"/>
    <property type="evidence" value="ECO:0007669"/>
    <property type="project" value="UniProtKB-KW"/>
</dbReference>
<dbReference type="InterPro" id="IPR029044">
    <property type="entry name" value="Nucleotide-diphossugar_trans"/>
</dbReference>
<evidence type="ECO:0000256" key="3">
    <source>
        <dbReference type="ARBA" id="ARBA00022676"/>
    </source>
</evidence>
<dbReference type="PANTHER" id="PTHR43646">
    <property type="entry name" value="GLYCOSYLTRANSFERASE"/>
    <property type="match status" value="1"/>
</dbReference>
<evidence type="ECO:0000256" key="2">
    <source>
        <dbReference type="ARBA" id="ARBA00022475"/>
    </source>
</evidence>
<dbReference type="Gene3D" id="3.90.550.10">
    <property type="entry name" value="Spore Coat Polysaccharide Biosynthesis Protein SpsA, Chain A"/>
    <property type="match status" value="1"/>
</dbReference>
<evidence type="ECO:0000313" key="12">
    <source>
        <dbReference type="Proteomes" id="UP001521931"/>
    </source>
</evidence>
<evidence type="ECO:0000313" key="11">
    <source>
        <dbReference type="EMBL" id="MCG7322768.1"/>
    </source>
</evidence>
<dbReference type="Pfam" id="PF00535">
    <property type="entry name" value="Glycos_transf_2"/>
    <property type="match status" value="1"/>
</dbReference>
<comment type="caution">
    <text evidence="11">The sequence shown here is derived from an EMBL/GenBank/DDBJ whole genome shotgun (WGS) entry which is preliminary data.</text>
</comment>
<organism evidence="11 12">
    <name type="scientific">Arsenicicoccus bolidensis</name>
    <dbReference type="NCBI Taxonomy" id="229480"/>
    <lineage>
        <taxon>Bacteria</taxon>
        <taxon>Bacillati</taxon>
        <taxon>Actinomycetota</taxon>
        <taxon>Actinomycetes</taxon>
        <taxon>Micrococcales</taxon>
        <taxon>Intrasporangiaceae</taxon>
        <taxon>Arsenicicoccus</taxon>
    </lineage>
</organism>
<evidence type="ECO:0000256" key="7">
    <source>
        <dbReference type="ARBA" id="ARBA00037904"/>
    </source>
</evidence>
<dbReference type="EMBL" id="JAKRCV010000045">
    <property type="protein sequence ID" value="MCG7322768.1"/>
    <property type="molecule type" value="Genomic_DNA"/>
</dbReference>
<evidence type="ECO:0000256" key="1">
    <source>
        <dbReference type="ARBA" id="ARBA00004236"/>
    </source>
</evidence>
<protein>
    <recommendedName>
        <fullName evidence="9">4,4'-diaponeurosporenoate glycosyltransferase</fullName>
    </recommendedName>
</protein>
<evidence type="ECO:0000256" key="4">
    <source>
        <dbReference type="ARBA" id="ARBA00022679"/>
    </source>
</evidence>
<feature type="domain" description="Glycosyltransferase 2-like" evidence="10">
    <location>
        <begin position="11"/>
        <end position="127"/>
    </location>
</feature>
<accession>A0ABS9Q6N0</accession>
<keyword evidence="5" id="KW-0472">Membrane</keyword>
<evidence type="ECO:0000259" key="10">
    <source>
        <dbReference type="Pfam" id="PF00535"/>
    </source>
</evidence>
<name>A0ABS9Q6N0_9MICO</name>
<keyword evidence="3 11" id="KW-0328">Glycosyltransferase</keyword>
<dbReference type="Proteomes" id="UP001521931">
    <property type="component" value="Unassembled WGS sequence"/>
</dbReference>
<keyword evidence="2" id="KW-1003">Cell membrane</keyword>
<evidence type="ECO:0000256" key="8">
    <source>
        <dbReference type="ARBA" id="ARBA00038120"/>
    </source>
</evidence>
<comment type="subcellular location">
    <subcellularLocation>
        <location evidence="1">Cell membrane</location>
    </subcellularLocation>
</comment>
<dbReference type="PANTHER" id="PTHR43646:SF2">
    <property type="entry name" value="GLYCOSYLTRANSFERASE 2-LIKE DOMAIN-CONTAINING PROTEIN"/>
    <property type="match status" value="1"/>
</dbReference>
<dbReference type="InterPro" id="IPR001173">
    <property type="entry name" value="Glyco_trans_2-like"/>
</dbReference>
<evidence type="ECO:0000256" key="5">
    <source>
        <dbReference type="ARBA" id="ARBA00023136"/>
    </source>
</evidence>
<keyword evidence="12" id="KW-1185">Reference proteome</keyword>
<proteinExistence type="inferred from homology"/>
<sequence>MSTPLDAPRASVIIPAHDEGGVIDRCLEALDEDARAGRLEVIVAANGCTDDTVERARRHTGVQVLDLPTPSKVQAINAADAVATVFPRIYLDADIVLDADALDAMIRVLDTDEPRAAAPQVHFATAQATWLVRAFYDVFAELPYVQDKLVGLGVYGMSRAGRSRFVEFPDLLGDDLFAQRIFSLDERIIVDGTFEVQVPRTLRQLVKVRTRVARGNAQLAHEDPGAMVDDGRTTDFSTSTRSTSKALVDLIVRRPSMIPSALVYVLVTAYARREARRTTTAAWERDTSTR</sequence>
<evidence type="ECO:0000256" key="6">
    <source>
        <dbReference type="ARBA" id="ARBA00037281"/>
    </source>
</evidence>
<reference evidence="11 12" key="1">
    <citation type="submission" date="2022-02" db="EMBL/GenBank/DDBJ databases">
        <title>Uncovering new skin microbiome diversity through culturing and metagenomics.</title>
        <authorList>
            <person name="Conlan S."/>
            <person name="Deming C."/>
            <person name="Nisc Comparative Sequencing Program N."/>
            <person name="Segre J.A."/>
        </authorList>
    </citation>
    <scope>NUCLEOTIDE SEQUENCE [LARGE SCALE GENOMIC DNA]</scope>
    <source>
        <strain evidence="11 12">ACRQZ</strain>
    </source>
</reference>
<comment type="function">
    <text evidence="6">Catalyzes the glycosylation of 4,4'-diaponeurosporenoate, i.e. the esterification of glucose at the C1'' position with the carboxyl group of 4,4'-diaponeurosporenic acid, to form glycosyl-4,4'-diaponeurosporenoate. This is a step in the biosynthesis of staphyloxanthin, an orange pigment present in most staphylococci strains.</text>
</comment>
<dbReference type="RefSeq" id="WP_239265148.1">
    <property type="nucleotide sequence ID" value="NZ_JAKRCV010000045.1"/>
</dbReference>
<keyword evidence="4 11" id="KW-0808">Transferase</keyword>
<evidence type="ECO:0000256" key="9">
    <source>
        <dbReference type="ARBA" id="ARBA00040345"/>
    </source>
</evidence>